<dbReference type="AlphaFoldDB" id="A0A9N9NZQ7"/>
<evidence type="ECO:0000313" key="2">
    <source>
        <dbReference type="Proteomes" id="UP000789570"/>
    </source>
</evidence>
<name>A0A9N9NZQ7_9GLOM</name>
<keyword evidence="2" id="KW-1185">Reference proteome</keyword>
<evidence type="ECO:0000313" key="1">
    <source>
        <dbReference type="EMBL" id="CAG8776017.1"/>
    </source>
</evidence>
<dbReference type="Proteomes" id="UP000789570">
    <property type="component" value="Unassembled WGS sequence"/>
</dbReference>
<reference evidence="1" key="1">
    <citation type="submission" date="2021-06" db="EMBL/GenBank/DDBJ databases">
        <authorList>
            <person name="Kallberg Y."/>
            <person name="Tangrot J."/>
            <person name="Rosling A."/>
        </authorList>
    </citation>
    <scope>NUCLEOTIDE SEQUENCE</scope>
    <source>
        <strain evidence="1">UK204</strain>
    </source>
</reference>
<comment type="caution">
    <text evidence="1">The sequence shown here is derived from an EMBL/GenBank/DDBJ whole genome shotgun (WGS) entry which is preliminary data.</text>
</comment>
<feature type="non-terminal residue" evidence="1">
    <location>
        <position position="40"/>
    </location>
</feature>
<proteinExistence type="predicted"/>
<feature type="non-terminal residue" evidence="1">
    <location>
        <position position="1"/>
    </location>
</feature>
<sequence>HKIIMSQVRIVIILSPGWASKFGYDYEHSPFSTSSSDELK</sequence>
<accession>A0A9N9NZQ7</accession>
<organism evidence="1 2">
    <name type="scientific">Funneliformis caledonium</name>
    <dbReference type="NCBI Taxonomy" id="1117310"/>
    <lineage>
        <taxon>Eukaryota</taxon>
        <taxon>Fungi</taxon>
        <taxon>Fungi incertae sedis</taxon>
        <taxon>Mucoromycota</taxon>
        <taxon>Glomeromycotina</taxon>
        <taxon>Glomeromycetes</taxon>
        <taxon>Glomerales</taxon>
        <taxon>Glomeraceae</taxon>
        <taxon>Funneliformis</taxon>
    </lineage>
</organism>
<protein>
    <submittedName>
        <fullName evidence="1">1299_t:CDS:1</fullName>
    </submittedName>
</protein>
<gene>
    <name evidence="1" type="ORF">FCALED_LOCUS17831</name>
</gene>
<dbReference type="EMBL" id="CAJVPQ010030017">
    <property type="protein sequence ID" value="CAG8776017.1"/>
    <property type="molecule type" value="Genomic_DNA"/>
</dbReference>